<accession>A0A0L0T8V4</accession>
<name>A0A0L0T8V4_ALLM3</name>
<proteinExistence type="predicted"/>
<evidence type="ECO:0000256" key="1">
    <source>
        <dbReference type="SAM" id="MobiDB-lite"/>
    </source>
</evidence>
<dbReference type="AlphaFoldDB" id="A0A0L0T8V4"/>
<evidence type="ECO:0000313" key="2">
    <source>
        <dbReference type="EMBL" id="KNE71155.1"/>
    </source>
</evidence>
<dbReference type="Proteomes" id="UP000054350">
    <property type="component" value="Unassembled WGS sequence"/>
</dbReference>
<organism evidence="2 3">
    <name type="scientific">Allomyces macrogynus (strain ATCC 38327)</name>
    <name type="common">Allomyces javanicus var. macrogynus</name>
    <dbReference type="NCBI Taxonomy" id="578462"/>
    <lineage>
        <taxon>Eukaryota</taxon>
        <taxon>Fungi</taxon>
        <taxon>Fungi incertae sedis</taxon>
        <taxon>Blastocladiomycota</taxon>
        <taxon>Blastocladiomycetes</taxon>
        <taxon>Blastocladiales</taxon>
        <taxon>Blastocladiaceae</taxon>
        <taxon>Allomyces</taxon>
    </lineage>
</organism>
<feature type="compositionally biased region" description="Low complexity" evidence="1">
    <location>
        <begin position="35"/>
        <end position="50"/>
    </location>
</feature>
<reference evidence="3" key="2">
    <citation type="submission" date="2009-11" db="EMBL/GenBank/DDBJ databases">
        <title>The Genome Sequence of Allomyces macrogynus strain ATCC 38327.</title>
        <authorList>
            <consortium name="The Broad Institute Genome Sequencing Platform"/>
            <person name="Russ C."/>
            <person name="Cuomo C."/>
            <person name="Shea T."/>
            <person name="Young S.K."/>
            <person name="Zeng Q."/>
            <person name="Koehrsen M."/>
            <person name="Haas B."/>
            <person name="Borodovsky M."/>
            <person name="Guigo R."/>
            <person name="Alvarado L."/>
            <person name="Berlin A."/>
            <person name="Borenstein D."/>
            <person name="Chen Z."/>
            <person name="Engels R."/>
            <person name="Freedman E."/>
            <person name="Gellesch M."/>
            <person name="Goldberg J."/>
            <person name="Griggs A."/>
            <person name="Gujja S."/>
            <person name="Heiman D."/>
            <person name="Hepburn T."/>
            <person name="Howarth C."/>
            <person name="Jen D."/>
            <person name="Larson L."/>
            <person name="Lewis B."/>
            <person name="Mehta T."/>
            <person name="Park D."/>
            <person name="Pearson M."/>
            <person name="Roberts A."/>
            <person name="Saif S."/>
            <person name="Shenoy N."/>
            <person name="Sisk P."/>
            <person name="Stolte C."/>
            <person name="Sykes S."/>
            <person name="Walk T."/>
            <person name="White J."/>
            <person name="Yandava C."/>
            <person name="Burger G."/>
            <person name="Gray M.W."/>
            <person name="Holland P.W.H."/>
            <person name="King N."/>
            <person name="Lang F.B.F."/>
            <person name="Roger A.J."/>
            <person name="Ruiz-Trillo I."/>
            <person name="Lander E."/>
            <person name="Nusbaum C."/>
        </authorList>
    </citation>
    <scope>NUCLEOTIDE SEQUENCE [LARGE SCALE GENOMIC DNA]</scope>
    <source>
        <strain evidence="3">ATCC 38327</strain>
    </source>
</reference>
<dbReference type="EMBL" id="GG745370">
    <property type="protein sequence ID" value="KNE71155.1"/>
    <property type="molecule type" value="Genomic_DNA"/>
</dbReference>
<feature type="compositionally biased region" description="Pro residues" evidence="1">
    <location>
        <begin position="190"/>
        <end position="206"/>
    </location>
</feature>
<feature type="region of interest" description="Disordered" evidence="1">
    <location>
        <begin position="1"/>
        <end position="87"/>
    </location>
</feature>
<feature type="compositionally biased region" description="Polar residues" evidence="1">
    <location>
        <begin position="131"/>
        <end position="141"/>
    </location>
</feature>
<dbReference type="EMBL" id="GG745370">
    <property type="protein sequence ID" value="KNE71156.1"/>
    <property type="molecule type" value="Genomic_DNA"/>
</dbReference>
<feature type="compositionally biased region" description="Polar residues" evidence="1">
    <location>
        <begin position="170"/>
        <end position="180"/>
    </location>
</feature>
<sequence>MTYTGASSMAPDTHDPTPEWDMMPDTRTTPAGSIASLPHPAPSSRPARPSAIPPPRAKPLTTPPRDGRGLVHSQLVTTTRAGPTPMGMAATWAAAPIVRRDSALPTRGVISRSHSLASDLSEPDSAVGESNPPSGRGSRTASAEPEPAADNGPAAHDVEVRDNDSDASLDETSIYPTTSYARRAAYPAHRTPPPVARHSAPAPPRLSGPLGQQSPRLQPAIVDLHVEMSVTASGVGMGMSVPTTDAGGDAEMEEAGRARSVDTHVVERAAETRGASTGHESVTITPPPATLNDLNMALAPTPADHDLALAPTTTNLVPPPTPAFIDAVEAWRMHAATTGLDHPSPPRSIATAVSLSDDASTLASTWRSDPTPARPTASAALPRHRCPSPASEPRPTAGRWIEITATGLAAGVQTVQGVRREGRPRAAHTVEWRKITTARVLSRRGAQDAYCAVARSRPQCASGSCDVVALVTDTLVATAIAALFAWHLTGLVHDCSEQFGTLHWAWTSVRVPIAHGGTLSVPVLHCASHLAHVMPVLDLAADVTHALLHRPVGIRTGVPAGGRAPLAVHHYQLDQVAWAVVERSARLPYARSNAEIDASDGKHLARQITVAAEAVREADKALATLTNNADTMVRVLSDTLTSLEDAVRADEPSSLPTQVKQVVLAWTDADQGTRELLMVEDGTVVALSDRARKLVSRARATWDTLKTEVSSLRGHARGTSVALEVAMARVDATTAALRDRLWKVDEARSRAKYEQQVREEAVLRAA</sequence>
<feature type="region of interest" description="Disordered" evidence="1">
    <location>
        <begin position="114"/>
        <end position="214"/>
    </location>
</feature>
<protein>
    <submittedName>
        <fullName evidence="2">Uncharacterized protein</fullName>
    </submittedName>
</protein>
<gene>
    <name evidence="2" type="ORF">AMAG_15822</name>
</gene>
<feature type="region of interest" description="Disordered" evidence="1">
    <location>
        <begin position="363"/>
        <end position="396"/>
    </location>
</feature>
<reference evidence="2 3" key="1">
    <citation type="submission" date="2009-11" db="EMBL/GenBank/DDBJ databases">
        <title>Annotation of Allomyces macrogynus ATCC 38327.</title>
        <authorList>
            <consortium name="The Broad Institute Genome Sequencing Platform"/>
            <person name="Russ C."/>
            <person name="Cuomo C."/>
            <person name="Burger G."/>
            <person name="Gray M.W."/>
            <person name="Holland P.W.H."/>
            <person name="King N."/>
            <person name="Lang F.B.F."/>
            <person name="Roger A.J."/>
            <person name="Ruiz-Trillo I."/>
            <person name="Young S.K."/>
            <person name="Zeng Q."/>
            <person name="Gargeya S."/>
            <person name="Fitzgerald M."/>
            <person name="Haas B."/>
            <person name="Abouelleil A."/>
            <person name="Alvarado L."/>
            <person name="Arachchi H.M."/>
            <person name="Berlin A."/>
            <person name="Chapman S.B."/>
            <person name="Gearin G."/>
            <person name="Goldberg J."/>
            <person name="Griggs A."/>
            <person name="Gujja S."/>
            <person name="Hansen M."/>
            <person name="Heiman D."/>
            <person name="Howarth C."/>
            <person name="Larimer J."/>
            <person name="Lui A."/>
            <person name="MacDonald P.J.P."/>
            <person name="McCowen C."/>
            <person name="Montmayeur A."/>
            <person name="Murphy C."/>
            <person name="Neiman D."/>
            <person name="Pearson M."/>
            <person name="Priest M."/>
            <person name="Roberts A."/>
            <person name="Saif S."/>
            <person name="Shea T."/>
            <person name="Sisk P."/>
            <person name="Stolte C."/>
            <person name="Sykes S."/>
            <person name="Wortman J."/>
            <person name="Nusbaum C."/>
            <person name="Birren B."/>
        </authorList>
    </citation>
    <scope>NUCLEOTIDE SEQUENCE [LARGE SCALE GENOMIC DNA]</scope>
    <source>
        <strain evidence="2 3">ATCC 38327</strain>
    </source>
</reference>
<dbReference type="VEuPathDB" id="FungiDB:AMAG_15822"/>
<keyword evidence="3" id="KW-1185">Reference proteome</keyword>
<evidence type="ECO:0000313" key="3">
    <source>
        <dbReference type="Proteomes" id="UP000054350"/>
    </source>
</evidence>